<protein>
    <submittedName>
        <fullName evidence="2">Uncharacterized protein</fullName>
    </submittedName>
</protein>
<feature type="compositionally biased region" description="Low complexity" evidence="1">
    <location>
        <begin position="211"/>
        <end position="233"/>
    </location>
</feature>
<accession>A0A8H7ZX28</accession>
<feature type="region of interest" description="Disordered" evidence="1">
    <location>
        <begin position="211"/>
        <end position="237"/>
    </location>
</feature>
<feature type="region of interest" description="Disordered" evidence="1">
    <location>
        <begin position="245"/>
        <end position="264"/>
    </location>
</feature>
<gene>
    <name evidence="2" type="ORF">BJ554DRAFT_7342</name>
</gene>
<evidence type="ECO:0000313" key="2">
    <source>
        <dbReference type="EMBL" id="KAG5460593.1"/>
    </source>
</evidence>
<dbReference type="AlphaFoldDB" id="A0A8H7ZX28"/>
<dbReference type="EMBL" id="JAEFCI010004988">
    <property type="protein sequence ID" value="KAG5460593.1"/>
    <property type="molecule type" value="Genomic_DNA"/>
</dbReference>
<dbReference type="Gene3D" id="3.30.450.70">
    <property type="match status" value="1"/>
</dbReference>
<evidence type="ECO:0000256" key="1">
    <source>
        <dbReference type="SAM" id="MobiDB-lite"/>
    </source>
</evidence>
<name>A0A8H7ZX28_9FUNG</name>
<dbReference type="OrthoDB" id="246406at2759"/>
<dbReference type="Proteomes" id="UP000673691">
    <property type="component" value="Unassembled WGS sequence"/>
</dbReference>
<evidence type="ECO:0000313" key="3">
    <source>
        <dbReference type="Proteomes" id="UP000673691"/>
    </source>
</evidence>
<organism evidence="2 3">
    <name type="scientific">Olpidium bornovanus</name>
    <dbReference type="NCBI Taxonomy" id="278681"/>
    <lineage>
        <taxon>Eukaryota</taxon>
        <taxon>Fungi</taxon>
        <taxon>Fungi incertae sedis</taxon>
        <taxon>Olpidiomycota</taxon>
        <taxon>Olpidiomycotina</taxon>
        <taxon>Olpidiomycetes</taxon>
        <taxon>Olpidiales</taxon>
        <taxon>Olpidiaceae</taxon>
        <taxon>Olpidium</taxon>
    </lineage>
</organism>
<proteinExistence type="predicted"/>
<comment type="caution">
    <text evidence="2">The sequence shown here is derived from an EMBL/GenBank/DDBJ whole genome shotgun (WGS) entry which is preliminary data.</text>
</comment>
<reference evidence="2 3" key="1">
    <citation type="journal article" name="Sci. Rep.">
        <title>Genome-scale phylogenetic analyses confirm Olpidium as the closest living zoosporic fungus to the non-flagellated, terrestrial fungi.</title>
        <authorList>
            <person name="Chang Y."/>
            <person name="Rochon D."/>
            <person name="Sekimoto S."/>
            <person name="Wang Y."/>
            <person name="Chovatia M."/>
            <person name="Sandor L."/>
            <person name="Salamov A."/>
            <person name="Grigoriev I.V."/>
            <person name="Stajich J.E."/>
            <person name="Spatafora J.W."/>
        </authorList>
    </citation>
    <scope>NUCLEOTIDE SEQUENCE [LARGE SCALE GENOMIC DNA]</scope>
    <source>
        <strain evidence="2">S191</strain>
    </source>
</reference>
<sequence>MASSLSLPYSPMDTSSVQDVEGFSDAFPRSSDVFSQSSIEDGELLSPDSLAKSSDGTPAFELVGSSVRLRNLMPVKILRKIDGGYRPFEICFPAEILVRLISGLYGNYIGASGEEIFQGTNIGTMSLHQAGRSLLVTTTHLGRLEALIVDELLRRARYHVTDTCLDPKVSNPSGELTKEGGPGFDLLRAGGLCRDTAAHCDKERLFPWSSRTARSTARAAAEPQASEPPARARGASRRWRLALTDKNATGPGSPGVASPGNPQAGGLAYQKDYTQGLARLTSNEYLVLAGTFHRLVFFGGTPLGRSCRKRPPGTTRAMTA</sequence>
<keyword evidence="3" id="KW-1185">Reference proteome</keyword>